<sequence>MPAELFSLPSAPGYSVPVRWFPADGDAAVLLMPALGVAARFYDTLAESLRQQGLAVLVMEQRGHGDSAVRASRRQDHGFREALAEDIPALLDWLHTRAPGCRTLLMGHSLGGHYAAITAGRLPARVDGVILAACG</sequence>
<dbReference type="InterPro" id="IPR022742">
    <property type="entry name" value="Hydrolase_4"/>
</dbReference>
<dbReference type="OrthoDB" id="9785076at2"/>
<dbReference type="InterPro" id="IPR050471">
    <property type="entry name" value="AB_hydrolase"/>
</dbReference>
<feature type="domain" description="Serine aminopeptidase S33" evidence="1">
    <location>
        <begin position="26"/>
        <end position="133"/>
    </location>
</feature>
<evidence type="ECO:0000259" key="1">
    <source>
        <dbReference type="Pfam" id="PF12146"/>
    </source>
</evidence>
<dbReference type="EMBL" id="PTQZ01000373">
    <property type="protein sequence ID" value="PQA27310.1"/>
    <property type="molecule type" value="Genomic_DNA"/>
</dbReference>
<accession>A0A2P6AQ53</accession>
<name>A0A2P6AQ53_9GAMM</name>
<evidence type="ECO:0000313" key="3">
    <source>
        <dbReference type="Proteomes" id="UP000243900"/>
    </source>
</evidence>
<dbReference type="AlphaFoldDB" id="A0A2P6AQ53"/>
<dbReference type="PANTHER" id="PTHR43433:SF5">
    <property type="entry name" value="AB HYDROLASE-1 DOMAIN-CONTAINING PROTEIN"/>
    <property type="match status" value="1"/>
</dbReference>
<dbReference type="InterPro" id="IPR029058">
    <property type="entry name" value="AB_hydrolase_fold"/>
</dbReference>
<dbReference type="Gene3D" id="3.40.50.1820">
    <property type="entry name" value="alpha/beta hydrolase"/>
    <property type="match status" value="1"/>
</dbReference>
<dbReference type="Proteomes" id="UP000243900">
    <property type="component" value="Unassembled WGS sequence"/>
</dbReference>
<keyword evidence="3" id="KW-1185">Reference proteome</keyword>
<dbReference type="PANTHER" id="PTHR43433">
    <property type="entry name" value="HYDROLASE, ALPHA/BETA FOLD FAMILY PROTEIN"/>
    <property type="match status" value="1"/>
</dbReference>
<reference evidence="3" key="1">
    <citation type="submission" date="2018-02" db="EMBL/GenBank/DDBJ databases">
        <title>Genome sequencing of Solimonas sp. HR-BB.</title>
        <authorList>
            <person name="Lee Y."/>
            <person name="Jeon C.O."/>
        </authorList>
    </citation>
    <scope>NUCLEOTIDE SEQUENCE [LARGE SCALE GENOMIC DNA]</scope>
    <source>
        <strain evidence="3">HR-E</strain>
    </source>
</reference>
<feature type="non-terminal residue" evidence="2">
    <location>
        <position position="135"/>
    </location>
</feature>
<dbReference type="RefSeq" id="WP_158249341.1">
    <property type="nucleotide sequence ID" value="NZ_PTQZ01000373.1"/>
</dbReference>
<comment type="caution">
    <text evidence="2">The sequence shown here is derived from an EMBL/GenBank/DDBJ whole genome shotgun (WGS) entry which is preliminary data.</text>
</comment>
<organism evidence="2 3">
    <name type="scientific">Amnimonas aquatica</name>
    <dbReference type="NCBI Taxonomy" id="2094561"/>
    <lineage>
        <taxon>Bacteria</taxon>
        <taxon>Pseudomonadati</taxon>
        <taxon>Pseudomonadota</taxon>
        <taxon>Gammaproteobacteria</taxon>
        <taxon>Moraxellales</taxon>
        <taxon>Moraxellaceae</taxon>
        <taxon>Amnimonas</taxon>
    </lineage>
</organism>
<gene>
    <name evidence="2" type="ORF">C5O18_10110</name>
</gene>
<dbReference type="Pfam" id="PF12146">
    <property type="entry name" value="Hydrolase_4"/>
    <property type="match status" value="1"/>
</dbReference>
<proteinExistence type="predicted"/>
<dbReference type="SUPFAM" id="SSF53474">
    <property type="entry name" value="alpha/beta-Hydrolases"/>
    <property type="match status" value="1"/>
</dbReference>
<protein>
    <recommendedName>
        <fullName evidence="1">Serine aminopeptidase S33 domain-containing protein</fullName>
    </recommendedName>
</protein>
<evidence type="ECO:0000313" key="2">
    <source>
        <dbReference type="EMBL" id="PQA27310.1"/>
    </source>
</evidence>